<dbReference type="GO" id="GO:0051539">
    <property type="term" value="F:4 iron, 4 sulfur cluster binding"/>
    <property type="evidence" value="ECO:0007669"/>
    <property type="project" value="UniProtKB-KW"/>
</dbReference>
<keyword evidence="2" id="KW-0004">4Fe-4S</keyword>
<dbReference type="EMBL" id="LNGD01000002">
    <property type="protein sequence ID" value="KYC54318.1"/>
    <property type="molecule type" value="Genomic_DNA"/>
</dbReference>
<feature type="transmembrane region" description="Helical" evidence="7">
    <location>
        <begin position="205"/>
        <end position="223"/>
    </location>
</feature>
<dbReference type="InterPro" id="IPR051684">
    <property type="entry name" value="Electron_Trans/Redox"/>
</dbReference>
<accession>A0A150JB64</accession>
<dbReference type="AlphaFoldDB" id="A0A150JB64"/>
<dbReference type="SUPFAM" id="SSF54862">
    <property type="entry name" value="4Fe-4S ferredoxins"/>
    <property type="match status" value="1"/>
</dbReference>
<comment type="caution">
    <text evidence="9">The sequence shown here is derived from an EMBL/GenBank/DDBJ whole genome shotgun (WGS) entry which is preliminary data.</text>
</comment>
<keyword evidence="7" id="KW-1133">Transmembrane helix</keyword>
<dbReference type="InterPro" id="IPR017896">
    <property type="entry name" value="4Fe4S_Fe-S-bd"/>
</dbReference>
<feature type="transmembrane region" description="Helical" evidence="7">
    <location>
        <begin position="268"/>
        <end position="287"/>
    </location>
</feature>
<name>A0A150JB64_9EURY</name>
<keyword evidence="7" id="KW-0812">Transmembrane</keyword>
<keyword evidence="4" id="KW-0249">Electron transport</keyword>
<evidence type="ECO:0000256" key="6">
    <source>
        <dbReference type="ARBA" id="ARBA00023014"/>
    </source>
</evidence>
<feature type="transmembrane region" description="Helical" evidence="7">
    <location>
        <begin position="243"/>
        <end position="261"/>
    </location>
</feature>
<reference evidence="9 10" key="1">
    <citation type="journal article" date="2016" name="ISME J.">
        <title>Chasing the elusive Euryarchaeota class WSA2: genomes reveal a uniquely fastidious methyl-reducing methanogen.</title>
        <authorList>
            <person name="Nobu M.K."/>
            <person name="Narihiro T."/>
            <person name="Kuroda K."/>
            <person name="Mei R."/>
            <person name="Liu W.T."/>
        </authorList>
    </citation>
    <scope>NUCLEOTIDE SEQUENCE [LARGE SCALE GENOMIC DNA]</scope>
    <source>
        <strain evidence="9">U1lsi0528_Bin089</strain>
    </source>
</reference>
<feature type="transmembrane region" description="Helical" evidence="7">
    <location>
        <begin position="112"/>
        <end position="136"/>
    </location>
</feature>
<keyword evidence="7" id="KW-0472">Membrane</keyword>
<dbReference type="InterPro" id="IPR017900">
    <property type="entry name" value="4Fe4S_Fe_S_CS"/>
</dbReference>
<feature type="domain" description="4Fe-4S ferredoxin-type" evidence="8">
    <location>
        <begin position="309"/>
        <end position="334"/>
    </location>
</feature>
<dbReference type="GO" id="GO:0046872">
    <property type="term" value="F:metal ion binding"/>
    <property type="evidence" value="ECO:0007669"/>
    <property type="project" value="UniProtKB-KW"/>
</dbReference>
<evidence type="ECO:0000313" key="10">
    <source>
        <dbReference type="Proteomes" id="UP000075578"/>
    </source>
</evidence>
<dbReference type="PROSITE" id="PS00198">
    <property type="entry name" value="4FE4S_FER_1"/>
    <property type="match status" value="1"/>
</dbReference>
<dbReference type="GO" id="GO:0016491">
    <property type="term" value="F:oxidoreductase activity"/>
    <property type="evidence" value="ECO:0007669"/>
    <property type="project" value="UniProtKB-ARBA"/>
</dbReference>
<evidence type="ECO:0000259" key="8">
    <source>
        <dbReference type="PROSITE" id="PS51379"/>
    </source>
</evidence>
<dbReference type="Pfam" id="PF12801">
    <property type="entry name" value="Fer4_5"/>
    <property type="match status" value="2"/>
</dbReference>
<organism evidence="9 10">
    <name type="scientific">Candidatus Methanofastidiosum methylothiophilum</name>
    <dbReference type="NCBI Taxonomy" id="1705564"/>
    <lineage>
        <taxon>Archaea</taxon>
        <taxon>Methanobacteriati</taxon>
        <taxon>Methanobacteriota</taxon>
        <taxon>Stenosarchaea group</taxon>
        <taxon>Candidatus Methanofastidiosia</taxon>
        <taxon>Candidatus Methanofastidiosales</taxon>
        <taxon>Candidatus Methanofastidiosaceae</taxon>
        <taxon>Candidatus Methanofastidiosum</taxon>
    </lineage>
</organism>
<proteinExistence type="predicted"/>
<keyword evidence="5" id="KW-0408">Iron</keyword>
<dbReference type="PROSITE" id="PS51379">
    <property type="entry name" value="4FE4S_FER_2"/>
    <property type="match status" value="1"/>
</dbReference>
<dbReference type="Proteomes" id="UP000075578">
    <property type="component" value="Unassembled WGS sequence"/>
</dbReference>
<feature type="transmembrane region" description="Helical" evidence="7">
    <location>
        <begin position="151"/>
        <end position="173"/>
    </location>
</feature>
<evidence type="ECO:0000313" key="9">
    <source>
        <dbReference type="EMBL" id="KYC54318.1"/>
    </source>
</evidence>
<dbReference type="PANTHER" id="PTHR30176">
    <property type="entry name" value="FERREDOXIN-TYPE PROTEIN NAPH"/>
    <property type="match status" value="1"/>
</dbReference>
<evidence type="ECO:0000256" key="7">
    <source>
        <dbReference type="SAM" id="Phobius"/>
    </source>
</evidence>
<dbReference type="GO" id="GO:0005886">
    <property type="term" value="C:plasma membrane"/>
    <property type="evidence" value="ECO:0007669"/>
    <property type="project" value="TreeGrafter"/>
</dbReference>
<sequence>MTIEEVANAYSIDSRDLMKYLRINVSPKTRIEDLRSFGITNSMVKEAAEALFIDKYKTIYGNNIFINAEQKLENESGNGLEKLVKEDVIATFALMVLGVIYFFKLRRKEIRYFTLGISLIYLGFIRGGCICVAGSLQQLALFAVGAIKGNYLYWSLLFILPVLFSILFGRIFCGYACPIGAWQQFLSWLGTKLPKFSMPTNLDKILKNLKYFLALSIPVIAWYTKSPVFQRIEPFSYLFSLNWTLYGIVSVAVVSIASVFISRPFCRYICPYGAILAIFSRFSIYKIKSNDSCKNCKICDRVCETDAITKGAVSQMECIRCRKCIDSCKFHALK</sequence>
<evidence type="ECO:0000256" key="3">
    <source>
        <dbReference type="ARBA" id="ARBA00022723"/>
    </source>
</evidence>
<keyword evidence="3" id="KW-0479">Metal-binding</keyword>
<evidence type="ECO:0000256" key="4">
    <source>
        <dbReference type="ARBA" id="ARBA00022982"/>
    </source>
</evidence>
<dbReference type="PANTHER" id="PTHR30176:SF3">
    <property type="entry name" value="FERREDOXIN-TYPE PROTEIN NAPH"/>
    <property type="match status" value="1"/>
</dbReference>
<evidence type="ECO:0000256" key="1">
    <source>
        <dbReference type="ARBA" id="ARBA00022448"/>
    </source>
</evidence>
<protein>
    <submittedName>
        <fullName evidence="9">Quinol dehydrogenase membrane component</fullName>
    </submittedName>
</protein>
<evidence type="ECO:0000256" key="5">
    <source>
        <dbReference type="ARBA" id="ARBA00023004"/>
    </source>
</evidence>
<evidence type="ECO:0000256" key="2">
    <source>
        <dbReference type="ARBA" id="ARBA00022485"/>
    </source>
</evidence>
<gene>
    <name evidence="9" type="ORF">AMQ74_00070</name>
</gene>
<keyword evidence="1" id="KW-0813">Transport</keyword>
<feature type="transmembrane region" description="Helical" evidence="7">
    <location>
        <begin position="88"/>
        <end position="105"/>
    </location>
</feature>
<keyword evidence="6" id="KW-0411">Iron-sulfur</keyword>
<dbReference type="Gene3D" id="3.30.70.20">
    <property type="match status" value="1"/>
</dbReference>